<dbReference type="SUPFAM" id="SSF51905">
    <property type="entry name" value="FAD/NAD(P)-binding domain"/>
    <property type="match status" value="2"/>
</dbReference>
<dbReference type="InterPro" id="IPR051169">
    <property type="entry name" value="NADH-Q_oxidoreductase"/>
</dbReference>
<accession>A0A836C2V5</accession>
<organism evidence="7 8">
    <name type="scientific">Edaphochlamys debaryana</name>
    <dbReference type="NCBI Taxonomy" id="47281"/>
    <lineage>
        <taxon>Eukaryota</taxon>
        <taxon>Viridiplantae</taxon>
        <taxon>Chlorophyta</taxon>
        <taxon>core chlorophytes</taxon>
        <taxon>Chlorophyceae</taxon>
        <taxon>CS clade</taxon>
        <taxon>Chlamydomonadales</taxon>
        <taxon>Chlamydomonadales incertae sedis</taxon>
        <taxon>Edaphochlamys</taxon>
    </lineage>
</organism>
<feature type="compositionally biased region" description="Low complexity" evidence="5">
    <location>
        <begin position="61"/>
        <end position="76"/>
    </location>
</feature>
<feature type="domain" description="FAD/NAD(P)-binding" evidence="6">
    <location>
        <begin position="69"/>
        <end position="315"/>
    </location>
</feature>
<keyword evidence="8" id="KW-1185">Reference proteome</keyword>
<keyword evidence="4" id="KW-0560">Oxidoreductase</keyword>
<feature type="region of interest" description="Disordered" evidence="5">
    <location>
        <begin position="53"/>
        <end position="81"/>
    </location>
</feature>
<evidence type="ECO:0000256" key="1">
    <source>
        <dbReference type="ARBA" id="ARBA00001974"/>
    </source>
</evidence>
<comment type="cofactor">
    <cofactor evidence="1">
        <name>FAD</name>
        <dbReference type="ChEBI" id="CHEBI:57692"/>
    </cofactor>
</comment>
<reference evidence="7" key="1">
    <citation type="journal article" date="2020" name="bioRxiv">
        <title>Comparative genomics of Chlamydomonas.</title>
        <authorList>
            <person name="Craig R.J."/>
            <person name="Hasan A.R."/>
            <person name="Ness R.W."/>
            <person name="Keightley P.D."/>
        </authorList>
    </citation>
    <scope>NUCLEOTIDE SEQUENCE</scope>
    <source>
        <strain evidence="7">CCAP 11/70</strain>
    </source>
</reference>
<dbReference type="InterPro" id="IPR023753">
    <property type="entry name" value="FAD/NAD-binding_dom"/>
</dbReference>
<evidence type="ECO:0000259" key="6">
    <source>
        <dbReference type="Pfam" id="PF07992"/>
    </source>
</evidence>
<evidence type="ECO:0000313" key="7">
    <source>
        <dbReference type="EMBL" id="KAG2497019.1"/>
    </source>
</evidence>
<dbReference type="GO" id="GO:0003955">
    <property type="term" value="F:NAD(P)H dehydrogenase (quinone) activity"/>
    <property type="evidence" value="ECO:0007669"/>
    <property type="project" value="TreeGrafter"/>
</dbReference>
<dbReference type="PANTHER" id="PTHR42913">
    <property type="entry name" value="APOPTOSIS-INDUCING FACTOR 1"/>
    <property type="match status" value="1"/>
</dbReference>
<feature type="region of interest" description="Disordered" evidence="5">
    <location>
        <begin position="424"/>
        <end position="443"/>
    </location>
</feature>
<evidence type="ECO:0000256" key="2">
    <source>
        <dbReference type="ARBA" id="ARBA00022630"/>
    </source>
</evidence>
<dbReference type="Pfam" id="PF07992">
    <property type="entry name" value="Pyr_redox_2"/>
    <property type="match status" value="1"/>
</dbReference>
<dbReference type="Gene3D" id="3.50.50.100">
    <property type="match status" value="1"/>
</dbReference>
<keyword evidence="2" id="KW-0285">Flavoprotein</keyword>
<protein>
    <recommendedName>
        <fullName evidence="6">FAD/NAD(P)-binding domain-containing protein</fullName>
    </recommendedName>
</protein>
<dbReference type="EMBL" id="JAEHOE010000016">
    <property type="protein sequence ID" value="KAG2497019.1"/>
    <property type="molecule type" value="Genomic_DNA"/>
</dbReference>
<evidence type="ECO:0000313" key="8">
    <source>
        <dbReference type="Proteomes" id="UP000612055"/>
    </source>
</evidence>
<keyword evidence="3" id="KW-0274">FAD</keyword>
<dbReference type="PANTHER" id="PTHR42913:SF9">
    <property type="entry name" value="SLR1591 PROTEIN"/>
    <property type="match status" value="1"/>
</dbReference>
<proteinExistence type="predicted"/>
<comment type="caution">
    <text evidence="7">The sequence shown here is derived from an EMBL/GenBank/DDBJ whole genome shotgun (WGS) entry which is preliminary data.</text>
</comment>
<dbReference type="GO" id="GO:0019646">
    <property type="term" value="P:aerobic electron transport chain"/>
    <property type="evidence" value="ECO:0007669"/>
    <property type="project" value="TreeGrafter"/>
</dbReference>
<dbReference type="InterPro" id="IPR036188">
    <property type="entry name" value="FAD/NAD-bd_sf"/>
</dbReference>
<evidence type="ECO:0000256" key="4">
    <source>
        <dbReference type="ARBA" id="ARBA00023002"/>
    </source>
</evidence>
<sequence>MLPGWASGFYGYRDCHIDLASMAAYAGARLITAEATGLDVQSRHILIGNSASSGCDTASGEASTQQRQEQQQPFEESSQERVPYDVLSIDIGITPGSSGVPGAATLATPVKPIDSFVQRYEALLERFRQAAAAAAAAAESAAGKADAGPLLRVAVVGGGAGGVELAAAVRYRLDAERRKGGWRQEAVGDVEVSLVCRGGLLAGHPPHVRRLVRRLLAERRVAVLEGDAVARVEPTELMLAGGARVPYDECLWCTAAAPAAWLRDTGLPTDRDGFISITETMQCEGGPAEVFAAGDVASSARHPRPKAGVYAVRQGPPLAANVMALLQGRPLQPFVPQRTALALISMGDRFCVASRTGGQAGTAAGSHGKGAEGDGPEWPLGWLLNGGGGRAAWSGPLLWAWKDRIDRAFMRKYGEDLMAGNAELQGPSEGLRAAGGSDRTHAD</sequence>
<gene>
    <name evidence="7" type="ORF">HYH03_005022</name>
</gene>
<dbReference type="AlphaFoldDB" id="A0A836C2V5"/>
<dbReference type="OrthoDB" id="409395at2759"/>
<evidence type="ECO:0000256" key="3">
    <source>
        <dbReference type="ARBA" id="ARBA00022827"/>
    </source>
</evidence>
<name>A0A836C2V5_9CHLO</name>
<evidence type="ECO:0000256" key="5">
    <source>
        <dbReference type="SAM" id="MobiDB-lite"/>
    </source>
</evidence>
<dbReference type="Proteomes" id="UP000612055">
    <property type="component" value="Unassembled WGS sequence"/>
</dbReference>